<dbReference type="InterPro" id="IPR036465">
    <property type="entry name" value="vWFA_dom_sf"/>
</dbReference>
<feature type="chain" id="PRO_5016099750" evidence="1">
    <location>
        <begin position="42"/>
        <end position="269"/>
    </location>
</feature>
<feature type="signal peptide" evidence="1">
    <location>
        <begin position="1"/>
        <end position="41"/>
    </location>
</feature>
<accession>A0A2W2BRZ7</accession>
<feature type="domain" description="VWFA" evidence="2">
    <location>
        <begin position="55"/>
        <end position="252"/>
    </location>
</feature>
<dbReference type="Proteomes" id="UP000248795">
    <property type="component" value="Unassembled WGS sequence"/>
</dbReference>
<protein>
    <submittedName>
        <fullName evidence="3">DUF1194 domain-containing protein</fullName>
    </submittedName>
</protein>
<dbReference type="SUPFAM" id="SSF53300">
    <property type="entry name" value="vWA-like"/>
    <property type="match status" value="1"/>
</dbReference>
<evidence type="ECO:0000313" key="4">
    <source>
        <dbReference type="Proteomes" id="UP000248795"/>
    </source>
</evidence>
<dbReference type="InterPro" id="IPR002035">
    <property type="entry name" value="VWF_A"/>
</dbReference>
<evidence type="ECO:0000256" key="1">
    <source>
        <dbReference type="SAM" id="SignalP"/>
    </source>
</evidence>
<proteinExistence type="predicted"/>
<gene>
    <name evidence="3" type="ORF">DK847_13455</name>
</gene>
<name>A0A2W2BRZ7_9HYPH</name>
<dbReference type="Gene3D" id="3.40.50.410">
    <property type="entry name" value="von Willebrand factor, type A domain"/>
    <property type="match status" value="1"/>
</dbReference>
<evidence type="ECO:0000259" key="2">
    <source>
        <dbReference type="PROSITE" id="PS50234"/>
    </source>
</evidence>
<comment type="caution">
    <text evidence="3">The sequence shown here is derived from an EMBL/GenBank/DDBJ whole genome shotgun (WGS) entry which is preliminary data.</text>
</comment>
<dbReference type="Pfam" id="PF06707">
    <property type="entry name" value="DUF1194"/>
    <property type="match status" value="1"/>
</dbReference>
<dbReference type="InterPro" id="IPR010607">
    <property type="entry name" value="DUF1194"/>
</dbReference>
<keyword evidence="1" id="KW-0732">Signal</keyword>
<dbReference type="EMBL" id="QKVK01000006">
    <property type="protein sequence ID" value="PZF76206.1"/>
    <property type="molecule type" value="Genomic_DNA"/>
</dbReference>
<keyword evidence="4" id="KW-1185">Reference proteome</keyword>
<reference evidence="4" key="1">
    <citation type="submission" date="2018-06" db="EMBL/GenBank/DDBJ databases">
        <title>Aestuariibacter litoralis strain KCTC 52945T.</title>
        <authorList>
            <person name="Li X."/>
            <person name="Salam N."/>
            <person name="Li J.-L."/>
            <person name="Chen Y.-M."/>
            <person name="Yang Z.-W."/>
            <person name="Zhang L.-Y."/>
            <person name="Han M.-X."/>
            <person name="Xiao M."/>
            <person name="Li W.-J."/>
        </authorList>
    </citation>
    <scope>NUCLEOTIDE SEQUENCE [LARGE SCALE GENOMIC DNA]</scope>
    <source>
        <strain evidence="4">KCTC 52945</strain>
    </source>
</reference>
<organism evidence="3 4">
    <name type="scientific">Aestuariivirga litoralis</name>
    <dbReference type="NCBI Taxonomy" id="2650924"/>
    <lineage>
        <taxon>Bacteria</taxon>
        <taxon>Pseudomonadati</taxon>
        <taxon>Pseudomonadota</taxon>
        <taxon>Alphaproteobacteria</taxon>
        <taxon>Hyphomicrobiales</taxon>
        <taxon>Aestuariivirgaceae</taxon>
        <taxon>Aestuariivirga</taxon>
    </lineage>
</organism>
<dbReference type="PROSITE" id="PS51257">
    <property type="entry name" value="PROKAR_LIPOPROTEIN"/>
    <property type="match status" value="1"/>
</dbReference>
<dbReference type="CDD" id="cd00198">
    <property type="entry name" value="vWFA"/>
    <property type="match status" value="1"/>
</dbReference>
<dbReference type="AlphaFoldDB" id="A0A2W2BRZ7"/>
<sequence length="269" mass="27886">MPLQPERGTGRGGKTMRPAIAKSLMLASALMACLAVPQGHATPAPAPASGCVDVALVLAVDASASVSAGEFLLQKRGIAAAFRDPGVQRAIGQAGNVMVSAVFWGSESQPKAQTGWVLADGSSGAEAVARTIEAMPRQISGDTGLGAALVTALVRLTAPELCAARKIINLSGDGEETRQVRGKRRSATAPQARDMAEAHGVEINALAISNEQPDLDRYFSRNVITGPDAFVMRVSDYAGFSEAIKRKLIREISPRVVSGLSVTSSALAP</sequence>
<evidence type="ECO:0000313" key="3">
    <source>
        <dbReference type="EMBL" id="PZF76206.1"/>
    </source>
</evidence>
<dbReference type="PROSITE" id="PS50234">
    <property type="entry name" value="VWFA"/>
    <property type="match status" value="1"/>
</dbReference>